<dbReference type="SUPFAM" id="SSF54909">
    <property type="entry name" value="Dimeric alpha+beta barrel"/>
    <property type="match status" value="1"/>
</dbReference>
<dbReference type="Proteomes" id="UP000199531">
    <property type="component" value="Unassembled WGS sequence"/>
</dbReference>
<protein>
    <submittedName>
        <fullName evidence="1">Uncharacterized conserved protein YbaA, DUF1428 family</fullName>
    </submittedName>
</protein>
<evidence type="ECO:0000313" key="1">
    <source>
        <dbReference type="EMBL" id="SEN76685.1"/>
    </source>
</evidence>
<dbReference type="EMBL" id="FOCW01000006">
    <property type="protein sequence ID" value="SEN76685.1"/>
    <property type="molecule type" value="Genomic_DNA"/>
</dbReference>
<dbReference type="OrthoDB" id="9792392at2"/>
<dbReference type="STRING" id="1121117.SAMN02745977_01979"/>
<dbReference type="AlphaFoldDB" id="A0A1H8J891"/>
<dbReference type="Gene3D" id="3.30.70.100">
    <property type="match status" value="1"/>
</dbReference>
<keyword evidence="2" id="KW-1185">Reference proteome</keyword>
<dbReference type="RefSeq" id="WP_091817306.1">
    <property type="nucleotide sequence ID" value="NZ_FOCW01000006.1"/>
</dbReference>
<evidence type="ECO:0000313" key="2">
    <source>
        <dbReference type="Proteomes" id="UP000199531"/>
    </source>
</evidence>
<dbReference type="PIRSF" id="PIRSF007028">
    <property type="entry name" value="UCP007028"/>
    <property type="match status" value="1"/>
</dbReference>
<dbReference type="InterPro" id="IPR011008">
    <property type="entry name" value="Dimeric_a/b-barrel"/>
</dbReference>
<accession>A0A1H8J891</accession>
<proteinExistence type="predicted"/>
<gene>
    <name evidence="1" type="ORF">SAMN02745977_01979</name>
</gene>
<sequence>MQQGNYVDGFVVPVKTSEKEAYRAIADKAARIFMRHGAVEVVECWADDVKPGKHTSFPQAVHLKDSETVVFAWIVWPTRELRDRGMQAVMEDPEMDKDPAHMPFDTKRMIFGGFGVLVNH</sequence>
<organism evidence="1 2">
    <name type="scientific">Brachymonas denitrificans DSM 15123</name>
    <dbReference type="NCBI Taxonomy" id="1121117"/>
    <lineage>
        <taxon>Bacteria</taxon>
        <taxon>Pseudomonadati</taxon>
        <taxon>Pseudomonadota</taxon>
        <taxon>Betaproteobacteria</taxon>
        <taxon>Burkholderiales</taxon>
        <taxon>Comamonadaceae</taxon>
        <taxon>Brachymonas</taxon>
    </lineage>
</organism>
<name>A0A1H8J891_9BURK</name>
<dbReference type="Pfam" id="PF07237">
    <property type="entry name" value="DUF1428"/>
    <property type="match status" value="1"/>
</dbReference>
<reference evidence="1 2" key="1">
    <citation type="submission" date="2016-10" db="EMBL/GenBank/DDBJ databases">
        <authorList>
            <person name="de Groot N.N."/>
        </authorList>
    </citation>
    <scope>NUCLEOTIDE SEQUENCE [LARGE SCALE GENOMIC DNA]</scope>
    <source>
        <strain evidence="1 2">DSM 15123</strain>
    </source>
</reference>
<dbReference type="InterPro" id="IPR009874">
    <property type="entry name" value="DUF1428"/>
</dbReference>